<keyword evidence="4" id="KW-1185">Reference proteome</keyword>
<evidence type="ECO:0000313" key="3">
    <source>
        <dbReference type="EMBL" id="AEM39813.1"/>
    </source>
</evidence>
<dbReference type="GO" id="GO:0045547">
    <property type="term" value="F:ditrans,polycis-polyprenyl diphosphate synthase [(2E,6E)-farnesyl diphosphate specific] activity"/>
    <property type="evidence" value="ECO:0007669"/>
    <property type="project" value="TreeGrafter"/>
</dbReference>
<dbReference type="GO" id="GO:0000287">
    <property type="term" value="F:magnesium ion binding"/>
    <property type="evidence" value="ECO:0007669"/>
    <property type="project" value="UniProtKB-UniRule"/>
</dbReference>
<feature type="binding site" evidence="2">
    <location>
        <position position="36"/>
    </location>
    <ligand>
        <name>substrate</name>
    </ligand>
</feature>
<feature type="active site" description="Proton acceptor" evidence="2">
    <location>
        <position position="79"/>
    </location>
</feature>
<dbReference type="HOGENOM" id="CLU_038505_1_1_2"/>
<feature type="active site" evidence="2">
    <location>
        <position position="31"/>
    </location>
</feature>
<comment type="function">
    <text evidence="2">Catalyzes the sequential condensation of isopentenyl diphosphate (IPP) with geranylgeranyl diphosphate (GGPP) to yield (2Z,6Z,10Z,14Z,18Z,22Z,26Z,30E,34E,38E)-undecaprenyl diphosphate (tritrans,heptacis-UPP). It is probably the precursor of glycosyl carrier lipids.</text>
</comment>
<dbReference type="InterPro" id="IPR036424">
    <property type="entry name" value="UPP_synth-like_sf"/>
</dbReference>
<dbReference type="Gene3D" id="3.40.1180.10">
    <property type="entry name" value="Decaprenyl diphosphate synthase-like"/>
    <property type="match status" value="1"/>
</dbReference>
<dbReference type="FunCoup" id="G0EDK9">
    <property type="interactions" value="118"/>
</dbReference>
<name>G0EDK9_PYRF1</name>
<keyword evidence="2" id="KW-0479">Metal-binding</keyword>
<feature type="binding site" evidence="2">
    <location>
        <position position="199"/>
    </location>
    <ligand>
        <name>substrate</name>
    </ligand>
</feature>
<evidence type="ECO:0000256" key="2">
    <source>
        <dbReference type="HAMAP-Rule" id="MF_01139"/>
    </source>
</evidence>
<dbReference type="Proteomes" id="UP000001037">
    <property type="component" value="Chromosome"/>
</dbReference>
<dbReference type="eggNOG" id="arCOG01532">
    <property type="taxonomic scope" value="Archaea"/>
</dbReference>
<feature type="binding site" evidence="2">
    <location>
        <position position="31"/>
    </location>
    <ligand>
        <name>Mg(2+)</name>
        <dbReference type="ChEBI" id="CHEBI:18420"/>
    </ligand>
</feature>
<comment type="similarity">
    <text evidence="2">Belongs to the UPP synthase family.</text>
</comment>
<dbReference type="PROSITE" id="PS01066">
    <property type="entry name" value="UPP_SYNTHASE"/>
    <property type="match status" value="1"/>
</dbReference>
<dbReference type="InParanoid" id="G0EDK9"/>
<protein>
    <recommendedName>
        <fullName evidence="2">Tritrans,polycis-undecaprenyl-diphosphate synthase (geranylgeranyl-diphosphate specific)</fullName>
        <ecNumber evidence="2">2.5.1.89</ecNumber>
    </recommendedName>
    <alternativeName>
        <fullName evidence="2">Undecaprenyl diphosphate synthase</fullName>
        <shortName evidence="2">UDS</shortName>
    </alternativeName>
    <alternativeName>
        <fullName evidence="2">Undecaprenyl pyrophosphate synthase</fullName>
        <shortName evidence="2">UPP synthase</shortName>
    </alternativeName>
</protein>
<dbReference type="NCBIfam" id="TIGR00055">
    <property type="entry name" value="uppS"/>
    <property type="match status" value="1"/>
</dbReference>
<dbReference type="PANTHER" id="PTHR10291">
    <property type="entry name" value="DEHYDRODOLICHYL DIPHOSPHATE SYNTHASE FAMILY MEMBER"/>
    <property type="match status" value="1"/>
</dbReference>
<comment type="catalytic activity">
    <reaction evidence="2">
        <text>geranylgeranyl diphosphate + 7 isopentenyl diphosphate = tri-trans,hepta-cis-undecaprenyl diphosphate + 7 diphosphate</text>
        <dbReference type="Rhea" id="RHEA:27622"/>
        <dbReference type="ChEBI" id="CHEBI:33019"/>
        <dbReference type="ChEBI" id="CHEBI:57533"/>
        <dbReference type="ChEBI" id="CHEBI:60388"/>
        <dbReference type="ChEBI" id="CHEBI:128769"/>
        <dbReference type="EC" id="2.5.1.89"/>
    </reaction>
</comment>
<dbReference type="KEGG" id="pfm:Pyrfu_1960"/>
<proteinExistence type="inferred from homology"/>
<feature type="binding site" evidence="2">
    <location>
        <begin position="32"/>
        <end position="35"/>
    </location>
    <ligand>
        <name>substrate</name>
    </ligand>
</feature>
<feature type="binding site" evidence="2">
    <location>
        <position position="83"/>
    </location>
    <ligand>
        <name>substrate</name>
    </ligand>
</feature>
<dbReference type="CDD" id="cd00475">
    <property type="entry name" value="Cis_IPPS"/>
    <property type="match status" value="1"/>
</dbReference>
<dbReference type="InterPro" id="IPR018520">
    <property type="entry name" value="UPP_synth-like_CS"/>
</dbReference>
<comment type="cofactor">
    <cofactor evidence="2">
        <name>Mg(2+)</name>
        <dbReference type="ChEBI" id="CHEBI:18420"/>
    </cofactor>
    <text evidence="2">Binds 2 magnesium ions per subunit.</text>
</comment>
<dbReference type="Pfam" id="PF01255">
    <property type="entry name" value="Prenyltransf"/>
    <property type="match status" value="1"/>
</dbReference>
<accession>G0EDK9</accession>
<feature type="binding site" evidence="2">
    <location>
        <position position="48"/>
    </location>
    <ligand>
        <name>substrate</name>
    </ligand>
</feature>
<keyword evidence="2" id="KW-0460">Magnesium</keyword>
<dbReference type="EMBL" id="CP002838">
    <property type="protein sequence ID" value="AEM39813.1"/>
    <property type="molecule type" value="Genomic_DNA"/>
</dbReference>
<dbReference type="InterPro" id="IPR001441">
    <property type="entry name" value="UPP_synth-like"/>
</dbReference>
<reference evidence="3 4" key="1">
    <citation type="journal article" date="2011" name="Stand. Genomic Sci.">
        <title>Complete genome sequence of the hyperthermophilic chemolithoautotroph Pyrolobus fumarii type strain (1A).</title>
        <authorList>
            <person name="Anderson I."/>
            <person name="Goker M."/>
            <person name="Nolan M."/>
            <person name="Lucas S."/>
            <person name="Hammon N."/>
            <person name="Deshpande S."/>
            <person name="Cheng J.F."/>
            <person name="Tapia R."/>
            <person name="Han C."/>
            <person name="Goodwin L."/>
            <person name="Pitluck S."/>
            <person name="Huntemann M."/>
            <person name="Liolios K."/>
            <person name="Ivanova N."/>
            <person name="Pagani I."/>
            <person name="Mavromatis K."/>
            <person name="Ovchinikova G."/>
            <person name="Pati A."/>
            <person name="Chen A."/>
            <person name="Palaniappan K."/>
            <person name="Land M."/>
            <person name="Hauser L."/>
            <person name="Brambilla E.M."/>
            <person name="Huber H."/>
            <person name="Yasawong M."/>
            <person name="Rohde M."/>
            <person name="Spring S."/>
            <person name="Abt B."/>
            <person name="Sikorski J."/>
            <person name="Wirth R."/>
            <person name="Detter J.C."/>
            <person name="Woyke T."/>
            <person name="Bristow J."/>
            <person name="Eisen J.A."/>
            <person name="Markowitz V."/>
            <person name="Hugenholtz P."/>
            <person name="Kyrpides N.C."/>
            <person name="Klenk H.P."/>
            <person name="Lapidus A."/>
        </authorList>
    </citation>
    <scope>NUCLEOTIDE SEQUENCE [LARGE SCALE GENOMIC DNA]</scope>
    <source>
        <strain evidence="4">DSM 11204 / 1A</strain>
    </source>
</reference>
<gene>
    <name evidence="2" type="primary">uppS</name>
    <name evidence="3" type="ordered locus">Pyrfu_1960</name>
</gene>
<dbReference type="STRING" id="694429.Pyrfu_1960"/>
<dbReference type="PANTHER" id="PTHR10291:SF0">
    <property type="entry name" value="DEHYDRODOLICHYL DIPHOSPHATE SYNTHASE 2"/>
    <property type="match status" value="1"/>
</dbReference>
<feature type="binding site" evidence="2">
    <location>
        <begin position="76"/>
        <end position="78"/>
    </location>
    <ligand>
        <name>substrate</name>
    </ligand>
</feature>
<comment type="caution">
    <text evidence="2">Lacks conserved residue(s) required for the propagation of feature annotation.</text>
</comment>
<dbReference type="GO" id="GO:0016094">
    <property type="term" value="P:polyprenol biosynthetic process"/>
    <property type="evidence" value="ECO:0007669"/>
    <property type="project" value="TreeGrafter"/>
</dbReference>
<sequence length="250" mass="29281">MLSVMRAAAARLLFSKLKHSRLPSHVAIIPDGNRRWARRRGLPAWVGHLQGYKVMKRVLTRLWELGVRHITIYALSRENCTRRPREELTRLYELLVKALRDLRRDHRVTQGLVRPRVIGDMSLVPDFVVEEIHIVEKESHRNAPHTLNICVCYSGRWEILEAVRKIAISTRAEPNTIDEDTFTRLLPMGDVPPPDLLIRTGGELRLSNFLLWHVAYTELYFTRRLWPDFDDFELAKALLSYSRRERRFGA</sequence>
<organism evidence="3 4">
    <name type="scientific">Pyrolobus fumarii (strain DSM 11204 / 1A)</name>
    <dbReference type="NCBI Taxonomy" id="694429"/>
    <lineage>
        <taxon>Archaea</taxon>
        <taxon>Thermoproteota</taxon>
        <taxon>Thermoprotei</taxon>
        <taxon>Desulfurococcales</taxon>
        <taxon>Pyrodictiaceae</taxon>
        <taxon>Pyrolobus</taxon>
    </lineage>
</organism>
<dbReference type="AlphaFoldDB" id="G0EDK9"/>
<feature type="binding site" evidence="2">
    <location>
        <position position="218"/>
    </location>
    <ligand>
        <name>Mg(2+)</name>
        <dbReference type="ChEBI" id="CHEBI:18420"/>
    </ligand>
</feature>
<keyword evidence="1 2" id="KW-0808">Transferase</keyword>
<comment type="subunit">
    <text evidence="2">Homodimer.</text>
</comment>
<dbReference type="EC" id="2.5.1.89" evidence="2"/>
<evidence type="ECO:0000256" key="1">
    <source>
        <dbReference type="ARBA" id="ARBA00022679"/>
    </source>
</evidence>
<evidence type="ECO:0000313" key="4">
    <source>
        <dbReference type="Proteomes" id="UP000001037"/>
    </source>
</evidence>
<dbReference type="SUPFAM" id="SSF64005">
    <property type="entry name" value="Undecaprenyl diphosphate synthase"/>
    <property type="match status" value="1"/>
</dbReference>
<dbReference type="HAMAP" id="MF_01139">
    <property type="entry name" value="ISPT"/>
    <property type="match status" value="1"/>
</dbReference>
<feature type="binding site" evidence="2">
    <location>
        <begin position="205"/>
        <end position="207"/>
    </location>
    <ligand>
        <name>substrate</name>
    </ligand>
</feature>